<evidence type="ECO:0000313" key="2">
    <source>
        <dbReference type="Proteomes" id="UP001240236"/>
    </source>
</evidence>
<comment type="caution">
    <text evidence="1">The sequence shown here is derived from an EMBL/GenBank/DDBJ whole genome shotgun (WGS) entry which is preliminary data.</text>
</comment>
<gene>
    <name evidence="1" type="ORF">J2S42_008378</name>
</gene>
<accession>A0AAE3W980</accession>
<organism evidence="1 2">
    <name type="scientific">Catenuloplanes indicus</name>
    <dbReference type="NCBI Taxonomy" id="137267"/>
    <lineage>
        <taxon>Bacteria</taxon>
        <taxon>Bacillati</taxon>
        <taxon>Actinomycetota</taxon>
        <taxon>Actinomycetes</taxon>
        <taxon>Micromonosporales</taxon>
        <taxon>Micromonosporaceae</taxon>
        <taxon>Catenuloplanes</taxon>
    </lineage>
</organism>
<reference evidence="1 2" key="1">
    <citation type="submission" date="2023-07" db="EMBL/GenBank/DDBJ databases">
        <title>Sequencing the genomes of 1000 actinobacteria strains.</title>
        <authorList>
            <person name="Klenk H.-P."/>
        </authorList>
    </citation>
    <scope>NUCLEOTIDE SEQUENCE [LARGE SCALE GENOMIC DNA]</scope>
    <source>
        <strain evidence="1 2">DSM 44709</strain>
    </source>
</reference>
<name>A0AAE3W980_9ACTN</name>
<dbReference type="EMBL" id="JAUSUZ010000002">
    <property type="protein sequence ID" value="MDQ0371630.1"/>
    <property type="molecule type" value="Genomic_DNA"/>
</dbReference>
<dbReference type="AlphaFoldDB" id="A0AAE3W980"/>
<proteinExistence type="predicted"/>
<sequence>MPLFVTPATSRSGTPFPDAPLDAQLEMAFGANLTAQPHTWTFTDLTPRLMATPISITRGVSPGASEAAAQSGQVELTNADGWLTPRNPGSPWTITRAVPARLRVYPHTADVVDDFDRPAAGASAWGTVEQPWAWVATVPYDLATDFALTGAQGVHRVQAANHYRISYRQMDADDVDLYGTVTLDGMPTDGACNVGFAARIADANSYLQLRARVIAASGAVWVDLLRRVTGVETTLASVDSGLTYTPGMPLHLHGRVDGPDLHIKVWAGAGAEPAVWTASATDTVFTQAGLGHGIRSGITNTATALPGMFWDDVAFVPFSTRLAGYADDWQPTILPAAGGTTWSQVRVRISGVSRRLQRGQPPARSPIRAAAEQYRAAGKPLVGYWPLEDASDSTRGASALDDAQAMTPGSLPVGWAGYDPPPPVPSTRRWGTAPIADLSQGGRLTGTARRGTSSPVEWAVRMLAAVWAPGFGADIPMMELRFTHGTWTKWVLVSLNSGFSELRFYTGEDVLAGAFQGFISTTLAQYQIDAIQSGGNVDIRLWQGDSATSGFVSQTIAGTLGRIDRVIINPSSVVNNAASNDLGKQWAAGHVQVWDGRNIPITADSYLDPDTGQRAHVWQAWAGEAAHRRVARLCAEAGVPVVVTPVLDAGTGTPMGAQADATLLELLADCAATDGGIRYEKGFALAYLPRGARYNLTPSMVIDLAQYRVASGGQADVLKPVWDDQGLVNDATVTRVGGSEGRYEDEAHIAANGRYADSRQSNLVYDTDAALHASWDVRLGTVDDVRYPELPIDLVANPGLITAWLGLDIGARIDRTNPPASVTGAGVISQILDGYTETLAPTTWSVRATCSPYGPWDVAELDGDLRPATDGCVVAGGGLTVVGLSMVVTNAGVPWTQDPADYPLTLQVGAEQVVASGASTPAGASQTITLTARGANGTTASAHPAGTPVDVAEPAYLPL</sequence>
<protein>
    <submittedName>
        <fullName evidence="1">Uncharacterized protein</fullName>
    </submittedName>
</protein>
<dbReference type="RefSeq" id="WP_307249386.1">
    <property type="nucleotide sequence ID" value="NZ_JAUSUZ010000002.1"/>
</dbReference>
<evidence type="ECO:0000313" key="1">
    <source>
        <dbReference type="EMBL" id="MDQ0371630.1"/>
    </source>
</evidence>
<dbReference type="Proteomes" id="UP001240236">
    <property type="component" value="Unassembled WGS sequence"/>
</dbReference>
<keyword evidence="2" id="KW-1185">Reference proteome</keyword>